<keyword evidence="2" id="KW-0547">Nucleotide-binding</keyword>
<dbReference type="InterPro" id="IPR050763">
    <property type="entry name" value="ABC_transporter_ATP-binding"/>
</dbReference>
<protein>
    <submittedName>
        <fullName evidence="5">Daunorubicin ABC transporter, ATP-binding protein</fullName>
    </submittedName>
</protein>
<dbReference type="SMART" id="SM00382">
    <property type="entry name" value="AAA"/>
    <property type="match status" value="1"/>
</dbReference>
<dbReference type="Gene3D" id="3.40.50.300">
    <property type="entry name" value="P-loop containing nucleotide triphosphate hydrolases"/>
    <property type="match status" value="1"/>
</dbReference>
<dbReference type="EMBL" id="CP011797">
    <property type="protein sequence ID" value="ATX75835.1"/>
    <property type="molecule type" value="Genomic_DNA"/>
</dbReference>
<dbReference type="OrthoDB" id="9778870at2"/>
<organism evidence="5 6">
    <name type="scientific">Reinekea forsetii</name>
    <dbReference type="NCBI Taxonomy" id="1336806"/>
    <lineage>
        <taxon>Bacteria</taxon>
        <taxon>Pseudomonadati</taxon>
        <taxon>Pseudomonadota</taxon>
        <taxon>Gammaproteobacteria</taxon>
        <taxon>Oceanospirillales</taxon>
        <taxon>Saccharospirillaceae</taxon>
        <taxon>Reinekea</taxon>
    </lineage>
</organism>
<keyword evidence="6" id="KW-1185">Reference proteome</keyword>
<feature type="domain" description="ABC transporter" evidence="4">
    <location>
        <begin position="2"/>
        <end position="255"/>
    </location>
</feature>
<evidence type="ECO:0000313" key="6">
    <source>
        <dbReference type="Proteomes" id="UP000229757"/>
    </source>
</evidence>
<keyword evidence="3 5" id="KW-0067">ATP-binding</keyword>
<dbReference type="PANTHER" id="PTHR42711:SF1">
    <property type="entry name" value="ABC-TRANSPORT PROTEIN, ATP-BINDING COMPONENT"/>
    <property type="match status" value="1"/>
</dbReference>
<evidence type="ECO:0000256" key="1">
    <source>
        <dbReference type="ARBA" id="ARBA00022448"/>
    </source>
</evidence>
<dbReference type="GO" id="GO:0005524">
    <property type="term" value="F:ATP binding"/>
    <property type="evidence" value="ECO:0007669"/>
    <property type="project" value="UniProtKB-KW"/>
</dbReference>
<dbReference type="InterPro" id="IPR027417">
    <property type="entry name" value="P-loop_NTPase"/>
</dbReference>
<dbReference type="AlphaFoldDB" id="A0A2K8KLU8"/>
<evidence type="ECO:0000256" key="2">
    <source>
        <dbReference type="ARBA" id="ARBA00022741"/>
    </source>
</evidence>
<name>A0A2K8KLU8_9GAMM</name>
<dbReference type="PROSITE" id="PS00211">
    <property type="entry name" value="ABC_TRANSPORTER_1"/>
    <property type="match status" value="1"/>
</dbReference>
<evidence type="ECO:0000313" key="5">
    <source>
        <dbReference type="EMBL" id="ATX75835.1"/>
    </source>
</evidence>
<gene>
    <name evidence="5" type="ORF">REIFOR_00667</name>
</gene>
<dbReference type="PANTHER" id="PTHR42711">
    <property type="entry name" value="ABC TRANSPORTER ATP-BINDING PROTEIN"/>
    <property type="match status" value="1"/>
</dbReference>
<evidence type="ECO:0000259" key="4">
    <source>
        <dbReference type="PROSITE" id="PS50893"/>
    </source>
</evidence>
<sequence length="327" mass="36859">MIRVTNLTKDYQVAIQNPGFLGFLNGMISPKYRAIPAIHEVSFDVKRGEMFGIVGLNGAGKSTLIKMLTGVTTPTSGELMVNGLNPSRQRLEYVKRIGVVFGQRSQLLWDLPVEPSFRMLKEIYQIPKERFEENLSYYTKIFGVDEFIATPLRMLSLGQRMRAEIVASLLHDPDILFLDEPTIGLDVLVKKKIRTALLEMNRSRNTTVILTSHDLDDIDQLCNRLLILDAGTVKYDGSKDGFIEKYRSNKKITFVLQDDCVAEAFHAHPMLSGIDGVHWNGNSVVIPVEREGDQVARLIQKLIGELPTKDVSIEDNSLEDIVAEFYD</sequence>
<dbReference type="PROSITE" id="PS50893">
    <property type="entry name" value="ABC_TRANSPORTER_2"/>
    <property type="match status" value="1"/>
</dbReference>
<evidence type="ECO:0000256" key="3">
    <source>
        <dbReference type="ARBA" id="ARBA00022840"/>
    </source>
</evidence>
<dbReference type="InterPro" id="IPR003593">
    <property type="entry name" value="AAA+_ATPase"/>
</dbReference>
<keyword evidence="1" id="KW-0813">Transport</keyword>
<reference evidence="5 6" key="1">
    <citation type="journal article" date="2017" name="Environ. Microbiol.">
        <title>Genomic and physiological analyses of 'Reinekea forsetii' reveal a versatile opportunistic lifestyle during spring algae blooms.</title>
        <authorList>
            <person name="Avci B."/>
            <person name="Hahnke R.L."/>
            <person name="Chafee M."/>
            <person name="Fischer T."/>
            <person name="Gruber-Vodicka H."/>
            <person name="Tegetmeyer H.E."/>
            <person name="Harder J."/>
            <person name="Fuchs B.M."/>
            <person name="Amann R.I."/>
            <person name="Teeling H."/>
        </authorList>
    </citation>
    <scope>NUCLEOTIDE SEQUENCE [LARGE SCALE GENOMIC DNA]</scope>
    <source>
        <strain evidence="5 6">Hel1_31_D35</strain>
    </source>
</reference>
<dbReference type="KEGG" id="rfo:REIFOR_00667"/>
<dbReference type="SUPFAM" id="SSF52540">
    <property type="entry name" value="P-loop containing nucleoside triphosphate hydrolases"/>
    <property type="match status" value="1"/>
</dbReference>
<dbReference type="Pfam" id="PF00005">
    <property type="entry name" value="ABC_tran"/>
    <property type="match status" value="1"/>
</dbReference>
<dbReference type="Proteomes" id="UP000229757">
    <property type="component" value="Chromosome"/>
</dbReference>
<proteinExistence type="predicted"/>
<dbReference type="RefSeq" id="WP_100256216.1">
    <property type="nucleotide sequence ID" value="NZ_CP011797.1"/>
</dbReference>
<dbReference type="InterPro" id="IPR017871">
    <property type="entry name" value="ABC_transporter-like_CS"/>
</dbReference>
<dbReference type="GO" id="GO:0016887">
    <property type="term" value="F:ATP hydrolysis activity"/>
    <property type="evidence" value="ECO:0007669"/>
    <property type="project" value="InterPro"/>
</dbReference>
<dbReference type="InterPro" id="IPR003439">
    <property type="entry name" value="ABC_transporter-like_ATP-bd"/>
</dbReference>
<accession>A0A2K8KLU8</accession>